<comment type="catalytic activity">
    <reaction evidence="1">
        <text>L-aspartyl-tRNA(Asn) + L-glutamine + ATP + H2O = L-asparaginyl-tRNA(Asn) + L-glutamate + ADP + phosphate + 2 H(+)</text>
        <dbReference type="Rhea" id="RHEA:14513"/>
        <dbReference type="Rhea" id="RHEA-COMP:9674"/>
        <dbReference type="Rhea" id="RHEA-COMP:9677"/>
        <dbReference type="ChEBI" id="CHEBI:15377"/>
        <dbReference type="ChEBI" id="CHEBI:15378"/>
        <dbReference type="ChEBI" id="CHEBI:29985"/>
        <dbReference type="ChEBI" id="CHEBI:30616"/>
        <dbReference type="ChEBI" id="CHEBI:43474"/>
        <dbReference type="ChEBI" id="CHEBI:58359"/>
        <dbReference type="ChEBI" id="CHEBI:78515"/>
        <dbReference type="ChEBI" id="CHEBI:78516"/>
        <dbReference type="ChEBI" id="CHEBI:456216"/>
    </reaction>
</comment>
<dbReference type="AlphaFoldDB" id="A0AAW6TW13"/>
<comment type="function">
    <text evidence="1">Allows the formation of correctly charged Asn-tRNA(Asn) or Gln-tRNA(Gln) through the transamidation of misacylated Asp-tRNA(Asn) or Glu-tRNA(Gln) in organisms which lack either or both of asparaginyl-tRNA or glutaminyl-tRNA synthetases. The reaction takes place in the presence of glutamine and ATP through an activated phospho-Asp-tRNA(Asn) or phospho-Glu-tRNA(Gln).</text>
</comment>
<name>A0AAW6TW13_9BACT</name>
<comment type="caution">
    <text evidence="2">The sequence shown here is derived from an EMBL/GenBank/DDBJ whole genome shotgun (WGS) entry which is preliminary data.</text>
</comment>
<accession>A0AAW6TW13</accession>
<dbReference type="PANTHER" id="PTHR15004">
    <property type="entry name" value="GLUTAMYL-TRNA(GLN) AMIDOTRANSFERASE SUBUNIT C, MITOCHONDRIAL"/>
    <property type="match status" value="1"/>
</dbReference>
<evidence type="ECO:0000256" key="1">
    <source>
        <dbReference type="HAMAP-Rule" id="MF_00122"/>
    </source>
</evidence>
<dbReference type="HAMAP" id="MF_00122">
    <property type="entry name" value="GatC"/>
    <property type="match status" value="1"/>
</dbReference>
<dbReference type="InterPro" id="IPR036113">
    <property type="entry name" value="Asp/Glu-ADT_sf_sub_c"/>
</dbReference>
<dbReference type="GO" id="GO:0006450">
    <property type="term" value="P:regulation of translational fidelity"/>
    <property type="evidence" value="ECO:0007669"/>
    <property type="project" value="InterPro"/>
</dbReference>
<reference evidence="2" key="1">
    <citation type="submission" date="2023-05" db="EMBL/GenBank/DDBJ databases">
        <title>Anaerotaeda fermentans gen. nov., sp. nov., a novel anaerobic planctomycete of the new family within the order Sedimentisphaerales isolated from Taman Peninsula, Russia.</title>
        <authorList>
            <person name="Khomyakova M.A."/>
            <person name="Merkel A.Y."/>
            <person name="Slobodkin A.I."/>
        </authorList>
    </citation>
    <scope>NUCLEOTIDE SEQUENCE</scope>
    <source>
        <strain evidence="2">M17dextr</strain>
    </source>
</reference>
<dbReference type="EMBL" id="JASCXX010000001">
    <property type="protein sequence ID" value="MDI6447676.1"/>
    <property type="molecule type" value="Genomic_DNA"/>
</dbReference>
<sequence length="102" mass="11296">MSQRIDAEQVRKVAKLARLQLTDSEIEEFTGQLGAILGYVEKMNELDTDGVEPLAHCLPIGNIFRDDEIKPSLGTERILASAPERDGPFFKVPKILDDNSVA</sequence>
<dbReference type="EC" id="6.3.5.-" evidence="1"/>
<dbReference type="InterPro" id="IPR003837">
    <property type="entry name" value="GatC"/>
</dbReference>
<dbReference type="GO" id="GO:0070681">
    <property type="term" value="P:glutaminyl-tRNAGln biosynthesis via transamidation"/>
    <property type="evidence" value="ECO:0007669"/>
    <property type="project" value="TreeGrafter"/>
</dbReference>
<protein>
    <recommendedName>
        <fullName evidence="1">Aspartyl/glutamyl-tRNA(Asn/Gln) amidotransferase subunit C</fullName>
        <shortName evidence="1">Asp/Glu-ADT subunit C</shortName>
        <ecNumber evidence="1">6.3.5.-</ecNumber>
    </recommendedName>
</protein>
<dbReference type="Gene3D" id="1.10.20.60">
    <property type="entry name" value="Glu-tRNAGln amidotransferase C subunit, N-terminal domain"/>
    <property type="match status" value="1"/>
</dbReference>
<comment type="catalytic activity">
    <reaction evidence="1">
        <text>L-glutamyl-tRNA(Gln) + L-glutamine + ATP + H2O = L-glutaminyl-tRNA(Gln) + L-glutamate + ADP + phosphate + H(+)</text>
        <dbReference type="Rhea" id="RHEA:17521"/>
        <dbReference type="Rhea" id="RHEA-COMP:9681"/>
        <dbReference type="Rhea" id="RHEA-COMP:9684"/>
        <dbReference type="ChEBI" id="CHEBI:15377"/>
        <dbReference type="ChEBI" id="CHEBI:15378"/>
        <dbReference type="ChEBI" id="CHEBI:29985"/>
        <dbReference type="ChEBI" id="CHEBI:30616"/>
        <dbReference type="ChEBI" id="CHEBI:43474"/>
        <dbReference type="ChEBI" id="CHEBI:58359"/>
        <dbReference type="ChEBI" id="CHEBI:78520"/>
        <dbReference type="ChEBI" id="CHEBI:78521"/>
        <dbReference type="ChEBI" id="CHEBI:456216"/>
    </reaction>
</comment>
<evidence type="ECO:0000313" key="3">
    <source>
        <dbReference type="Proteomes" id="UP001431776"/>
    </source>
</evidence>
<keyword evidence="1" id="KW-0067">ATP-binding</keyword>
<dbReference type="GO" id="GO:0006412">
    <property type="term" value="P:translation"/>
    <property type="evidence" value="ECO:0007669"/>
    <property type="project" value="UniProtKB-UniRule"/>
</dbReference>
<dbReference type="NCBIfam" id="TIGR00135">
    <property type="entry name" value="gatC"/>
    <property type="match status" value="1"/>
</dbReference>
<dbReference type="SUPFAM" id="SSF141000">
    <property type="entry name" value="Glu-tRNAGln amidotransferase C subunit"/>
    <property type="match status" value="1"/>
</dbReference>
<keyword evidence="1" id="KW-0436">Ligase</keyword>
<dbReference type="GO" id="GO:0050567">
    <property type="term" value="F:glutaminyl-tRNA synthase (glutamine-hydrolyzing) activity"/>
    <property type="evidence" value="ECO:0007669"/>
    <property type="project" value="UniProtKB-UniRule"/>
</dbReference>
<gene>
    <name evidence="1 2" type="primary">gatC</name>
    <name evidence="2" type="ORF">QJ522_01370</name>
</gene>
<comment type="similarity">
    <text evidence="1">Belongs to the GatC family.</text>
</comment>
<comment type="subunit">
    <text evidence="1">Heterotrimer of A, B and C subunits.</text>
</comment>
<dbReference type="PANTHER" id="PTHR15004:SF0">
    <property type="entry name" value="GLUTAMYL-TRNA(GLN) AMIDOTRANSFERASE SUBUNIT C, MITOCHONDRIAL"/>
    <property type="match status" value="1"/>
</dbReference>
<dbReference type="RefSeq" id="WP_349243086.1">
    <property type="nucleotide sequence ID" value="NZ_JASCXX010000001.1"/>
</dbReference>
<keyword evidence="1" id="KW-0547">Nucleotide-binding</keyword>
<keyword evidence="1" id="KW-0648">Protein biosynthesis</keyword>
<evidence type="ECO:0000313" key="2">
    <source>
        <dbReference type="EMBL" id="MDI6447676.1"/>
    </source>
</evidence>
<dbReference type="Pfam" id="PF02686">
    <property type="entry name" value="GatC"/>
    <property type="match status" value="1"/>
</dbReference>
<dbReference type="Proteomes" id="UP001431776">
    <property type="component" value="Unassembled WGS sequence"/>
</dbReference>
<keyword evidence="3" id="KW-1185">Reference proteome</keyword>
<proteinExistence type="inferred from homology"/>
<dbReference type="GO" id="GO:0005524">
    <property type="term" value="F:ATP binding"/>
    <property type="evidence" value="ECO:0007669"/>
    <property type="project" value="UniProtKB-KW"/>
</dbReference>
<organism evidence="2 3">
    <name type="scientific">Anaerobaca lacustris</name>
    <dbReference type="NCBI Taxonomy" id="3044600"/>
    <lineage>
        <taxon>Bacteria</taxon>
        <taxon>Pseudomonadati</taxon>
        <taxon>Planctomycetota</taxon>
        <taxon>Phycisphaerae</taxon>
        <taxon>Sedimentisphaerales</taxon>
        <taxon>Anaerobacaceae</taxon>
        <taxon>Anaerobaca</taxon>
    </lineage>
</organism>